<protein>
    <submittedName>
        <fullName evidence="1">Uncharacterized protein</fullName>
    </submittedName>
</protein>
<organism evidence="1 2">
    <name type="scientific">Pleurotus cornucopiae</name>
    <name type="common">Cornucopia mushroom</name>
    <dbReference type="NCBI Taxonomy" id="5321"/>
    <lineage>
        <taxon>Eukaryota</taxon>
        <taxon>Fungi</taxon>
        <taxon>Dikarya</taxon>
        <taxon>Basidiomycota</taxon>
        <taxon>Agaricomycotina</taxon>
        <taxon>Agaricomycetes</taxon>
        <taxon>Agaricomycetidae</taxon>
        <taxon>Agaricales</taxon>
        <taxon>Pleurotineae</taxon>
        <taxon>Pleurotaceae</taxon>
        <taxon>Pleurotus</taxon>
    </lineage>
</organism>
<evidence type="ECO:0000313" key="1">
    <source>
        <dbReference type="EMBL" id="KAG9221040.1"/>
    </source>
</evidence>
<name>A0ACB7ITI8_PLECO</name>
<accession>A0ACB7ITI8</accession>
<dbReference type="EMBL" id="WQMT02000007">
    <property type="protein sequence ID" value="KAG9221040.1"/>
    <property type="molecule type" value="Genomic_DNA"/>
</dbReference>
<reference evidence="1 2" key="1">
    <citation type="journal article" date="2021" name="Appl. Environ. Microbiol.">
        <title>Genetic linkage and physical mapping for an oyster mushroom Pleurotus cornucopiae and QTL analysis for the trait cap color.</title>
        <authorList>
            <person name="Zhang Y."/>
            <person name="Gao W."/>
            <person name="Sonnenberg A."/>
            <person name="Chen Q."/>
            <person name="Zhang J."/>
            <person name="Huang C."/>
        </authorList>
    </citation>
    <scope>NUCLEOTIDE SEQUENCE [LARGE SCALE GENOMIC DNA]</scope>
    <source>
        <strain evidence="1">CCMSSC00406</strain>
    </source>
</reference>
<dbReference type="Proteomes" id="UP000824881">
    <property type="component" value="Unassembled WGS sequence"/>
</dbReference>
<proteinExistence type="predicted"/>
<keyword evidence="2" id="KW-1185">Reference proteome</keyword>
<gene>
    <name evidence="1" type="ORF">CCMSSC00406_0002360</name>
</gene>
<evidence type="ECO:0000313" key="2">
    <source>
        <dbReference type="Proteomes" id="UP000824881"/>
    </source>
</evidence>
<sequence>MLQLAPNPKRPPQKFLLQRDQPPCSPRPHFGTLRRVDPFISVASFACFHVLLALFRRWCILLLHLNRPMITFTAPKTAFLQEHWSLFGKAELLGTTDVFMEEFFSAWLEHFKEMEYLTADSDVQVFIKRRMLKILSDKLKEIYDSKTFSEQTLPKSHAPSTIRRAGDYAKGPQRHDPTRASLQRGLLPRASGSKRRRAHLDAAVVVPPPRVARKRTLSMTRIRPRPKELPDDQRLGSEDEQRRTALGQSTSCHTIHAFPNFPSTSFDRLNTTNTMGKEKKKRRLYVLEPEVRTFVATRATKSRIHQTLIEAPVVTEDPPPLLSNTLEFALGSSCGDQQDSHMVDATTPDAPTDGSGLVIRTRAKRYLNSDVPLLTWKTSYRQRYLDAALLLEGRGRHDLSGCTACGSPDPIYRCVDCHGYWLYCGDCIVELHRSEPLHLLERWTDDNYFRKCTLRDLGLRIQLGHPRTVACPMVKRGHVDFVVIHTNGIHLVNVDFCGCPNSIDHFEQLLDVGWWPSSPLEPQTATTFGLLRLFHLLNLQGCIPSTDFYRALEQLNHGEGLVPLPDRLQQFMLTVREWRHIRMAKRAGRGNDPAGLDATANGALAVPCRSCPHPDINLPHGWEREPPETRWLYGLLLQEDANFKQKNRLRSTDNRDPALGPGWATFVAEGEYFSHLANYVDQEEINHCVGFAALWSANTRRSKGLRATGVGSWFRNFFSRMEQLPERLQLSTNVDLRFRIPKFHLEAHKESCHAPFSLNYTKWVGRTDGEGVERMWSWLNKVAHSASMMGPGGRQDTLDDFCNFWNWRKTVNLKNSLLEKMTLAIPQALIHHQAFCAFTSGLREHHAAELCEWEKQVQAWETDQTNPCPFDLPRDDIRMSDVKKAMAEEEHRTVERGLGDTSPSAFLITGLEIEEAQQEVLVAAMKKDLTTVEATQLQTNRTSLLKRITRFRTGQSTYMPGVSNYLRQAPNEESTTTPETMPLFLPSFFPEVIRSEICPPDICSLEDRLRFAQASEALAKLRRQLRTRSFAHSYKTRNANSQGAYTRSRLLQNQIEVRIKAIHVIYNIAREALISLRGTGDWQNSLRPLRIFVA</sequence>
<comment type="caution">
    <text evidence="1">The sequence shown here is derived from an EMBL/GenBank/DDBJ whole genome shotgun (WGS) entry which is preliminary data.</text>
</comment>